<protein>
    <submittedName>
        <fullName evidence="1">Uncharacterized protein</fullName>
    </submittedName>
</protein>
<dbReference type="EMBL" id="FOWZ01000001">
    <property type="protein sequence ID" value="SFO81766.1"/>
    <property type="molecule type" value="Genomic_DNA"/>
</dbReference>
<keyword evidence="2" id="KW-1185">Reference proteome</keyword>
<gene>
    <name evidence="1" type="ORF">SAMN04488060_0025</name>
</gene>
<evidence type="ECO:0000313" key="1">
    <source>
        <dbReference type="EMBL" id="SFO81766.1"/>
    </source>
</evidence>
<dbReference type="STRING" id="604088.SAMN04488060_0025"/>
<accession>A0A1I5KAZ4</accession>
<name>A0A1I5KAZ4_9SPHN</name>
<reference evidence="2" key="1">
    <citation type="submission" date="2016-10" db="EMBL/GenBank/DDBJ databases">
        <authorList>
            <person name="Varghese N."/>
            <person name="Submissions S."/>
        </authorList>
    </citation>
    <scope>NUCLEOTIDE SEQUENCE [LARGE SCALE GENOMIC DNA]</scope>
    <source>
        <strain evidence="2">CGMCC 1.7715</strain>
    </source>
</reference>
<sequence length="110" mass="12305">MLILTSAAAITHAVAYCAELVPEAILQRYAELLETEATAWIFVLQPGDSSGCLETFRRRPFEVWEFIARQDGWYEAVFIICDDGFGHVVLIPDQRDTAPDLLTICKANAD</sequence>
<proteinExistence type="predicted"/>
<dbReference type="RefSeq" id="WP_090476192.1">
    <property type="nucleotide sequence ID" value="NZ_FOWZ01000001.1"/>
</dbReference>
<organism evidence="1 2">
    <name type="scientific">Qipengyuania nanhaisediminis</name>
    <dbReference type="NCBI Taxonomy" id="604088"/>
    <lineage>
        <taxon>Bacteria</taxon>
        <taxon>Pseudomonadati</taxon>
        <taxon>Pseudomonadota</taxon>
        <taxon>Alphaproteobacteria</taxon>
        <taxon>Sphingomonadales</taxon>
        <taxon>Erythrobacteraceae</taxon>
        <taxon>Qipengyuania</taxon>
    </lineage>
</organism>
<dbReference type="AlphaFoldDB" id="A0A1I5KAZ4"/>
<evidence type="ECO:0000313" key="2">
    <source>
        <dbReference type="Proteomes" id="UP000199331"/>
    </source>
</evidence>
<dbReference type="OrthoDB" id="7203819at2"/>
<dbReference type="Proteomes" id="UP000199331">
    <property type="component" value="Unassembled WGS sequence"/>
</dbReference>